<dbReference type="SUPFAM" id="SSF55846">
    <property type="entry name" value="N-acetylmuramoyl-L-alanine amidase-like"/>
    <property type="match status" value="1"/>
</dbReference>
<proteinExistence type="predicted"/>
<keyword evidence="5" id="KW-0732">Signal</keyword>
<evidence type="ECO:0000256" key="2">
    <source>
        <dbReference type="ARBA" id="ARBA00011901"/>
    </source>
</evidence>
<evidence type="ECO:0000313" key="8">
    <source>
        <dbReference type="Proteomes" id="UP000706151"/>
    </source>
</evidence>
<dbReference type="InterPro" id="IPR036505">
    <property type="entry name" value="Amidase/PGRP_sf"/>
</dbReference>
<organism evidence="7 8">
    <name type="scientific">Candidatus Accumulibacter affinis</name>
    <dbReference type="NCBI Taxonomy" id="2954384"/>
    <lineage>
        <taxon>Bacteria</taxon>
        <taxon>Pseudomonadati</taxon>
        <taxon>Pseudomonadota</taxon>
        <taxon>Betaproteobacteria</taxon>
        <taxon>Candidatus Accumulibacter</taxon>
    </lineage>
</organism>
<dbReference type="GO" id="GO:0009253">
    <property type="term" value="P:peptidoglycan catabolic process"/>
    <property type="evidence" value="ECO:0007669"/>
    <property type="project" value="InterPro"/>
</dbReference>
<dbReference type="AlphaFoldDB" id="A0A935TAB2"/>
<feature type="chain" id="PRO_5036883353" description="N-acetylmuramoyl-L-alanine amidase" evidence="5">
    <location>
        <begin position="20"/>
        <end position="252"/>
    </location>
</feature>
<evidence type="ECO:0000259" key="6">
    <source>
        <dbReference type="SMART" id="SM00644"/>
    </source>
</evidence>
<comment type="caution">
    <text evidence="7">The sequence shown here is derived from an EMBL/GenBank/DDBJ whole genome shotgun (WGS) entry which is preliminary data.</text>
</comment>
<dbReference type="InterPro" id="IPR002502">
    <property type="entry name" value="Amidase_domain"/>
</dbReference>
<comment type="catalytic activity">
    <reaction evidence="1">
        <text>Hydrolyzes the link between N-acetylmuramoyl residues and L-amino acid residues in certain cell-wall glycopeptides.</text>
        <dbReference type="EC" id="3.5.1.28"/>
    </reaction>
</comment>
<feature type="domain" description="N-acetylmuramoyl-L-alanine amidase" evidence="6">
    <location>
        <begin position="35"/>
        <end position="166"/>
    </location>
</feature>
<dbReference type="GO" id="GO:0009254">
    <property type="term" value="P:peptidoglycan turnover"/>
    <property type="evidence" value="ECO:0007669"/>
    <property type="project" value="TreeGrafter"/>
</dbReference>
<name>A0A935TAB2_9PROT</name>
<accession>A0A935TAB2</accession>
<dbReference type="PROSITE" id="PS51257">
    <property type="entry name" value="PROKAR_LIPOPROTEIN"/>
    <property type="match status" value="1"/>
</dbReference>
<evidence type="ECO:0000256" key="3">
    <source>
        <dbReference type="ARBA" id="ARBA00022801"/>
    </source>
</evidence>
<keyword evidence="3" id="KW-0378">Hydrolase</keyword>
<evidence type="ECO:0000256" key="4">
    <source>
        <dbReference type="ARBA" id="ARBA00023316"/>
    </source>
</evidence>
<evidence type="ECO:0000313" key="7">
    <source>
        <dbReference type="EMBL" id="MBK7954289.1"/>
    </source>
</evidence>
<reference evidence="7 8" key="1">
    <citation type="submission" date="2020-10" db="EMBL/GenBank/DDBJ databases">
        <title>Connecting structure to function with the recovery of over 1000 high-quality activated sludge metagenome-assembled genomes encoding full-length rRNA genes using long-read sequencing.</title>
        <authorList>
            <person name="Singleton C.M."/>
            <person name="Petriglieri F."/>
            <person name="Kristensen J.M."/>
            <person name="Kirkegaard R.H."/>
            <person name="Michaelsen T.Y."/>
            <person name="Andersen M.H."/>
            <person name="Karst S.M."/>
            <person name="Dueholm M.S."/>
            <person name="Nielsen P.H."/>
            <person name="Albertsen M."/>
        </authorList>
    </citation>
    <scope>NUCLEOTIDE SEQUENCE [LARGE SCALE GENOMIC DNA]</scope>
    <source>
        <strain evidence="7">Fred_18-Q3-R57-64_BAT3C.720</strain>
    </source>
</reference>
<dbReference type="SMART" id="SM00644">
    <property type="entry name" value="Ami_2"/>
    <property type="match status" value="1"/>
</dbReference>
<dbReference type="GO" id="GO:0071555">
    <property type="term" value="P:cell wall organization"/>
    <property type="evidence" value="ECO:0007669"/>
    <property type="project" value="UniProtKB-KW"/>
</dbReference>
<dbReference type="CDD" id="cd06583">
    <property type="entry name" value="PGRP"/>
    <property type="match status" value="1"/>
</dbReference>
<protein>
    <recommendedName>
        <fullName evidence="2">N-acetylmuramoyl-L-alanine amidase</fullName>
        <ecNumber evidence="2">3.5.1.28</ecNumber>
    </recommendedName>
</protein>
<gene>
    <name evidence="7" type="ORF">IPK02_10180</name>
</gene>
<dbReference type="PANTHER" id="PTHR30417:SF1">
    <property type="entry name" value="N-ACETYLMURAMOYL-L-ALANINE AMIDASE AMID"/>
    <property type="match status" value="1"/>
</dbReference>
<dbReference type="EMBL" id="JADJOT010000008">
    <property type="protein sequence ID" value="MBK7954289.1"/>
    <property type="molecule type" value="Genomic_DNA"/>
</dbReference>
<dbReference type="EC" id="3.5.1.28" evidence="2"/>
<dbReference type="PANTHER" id="PTHR30417">
    <property type="entry name" value="N-ACETYLMURAMOYL-L-ALANINE AMIDASE AMID"/>
    <property type="match status" value="1"/>
</dbReference>
<dbReference type="Gene3D" id="3.40.80.10">
    <property type="entry name" value="Peptidoglycan recognition protein-like"/>
    <property type="match status" value="1"/>
</dbReference>
<dbReference type="InterPro" id="IPR051206">
    <property type="entry name" value="NAMLAA_amidase_2"/>
</dbReference>
<sequence>MIRPLLRGVCLGCACAVLAGCGGFPAGPAERAIAAPSPNYNARRPNFVIVHDTSSGNVERALKTLTDPAREVSSHYLIGRDGTLYQLVDEDKRAWHAGASWWGGHTDLNSASIGIELDNTGAEAYAEAQIVSLLELLKGLQERYRIPASNFLGHGDIAVRRKVDPSRYFPWERLAREGFGLWCREAVPAPIPDRFDSLLALQAIGYDVADPAAARAAFRRHFLGVDTDGAVSEEERQLLQCLVLEKRQKRAP</sequence>
<dbReference type="GO" id="GO:0019867">
    <property type="term" value="C:outer membrane"/>
    <property type="evidence" value="ECO:0007669"/>
    <property type="project" value="TreeGrafter"/>
</dbReference>
<dbReference type="GO" id="GO:0008745">
    <property type="term" value="F:N-acetylmuramoyl-L-alanine amidase activity"/>
    <property type="evidence" value="ECO:0007669"/>
    <property type="project" value="UniProtKB-EC"/>
</dbReference>
<evidence type="ECO:0000256" key="5">
    <source>
        <dbReference type="SAM" id="SignalP"/>
    </source>
</evidence>
<keyword evidence="4" id="KW-0961">Cell wall biogenesis/degradation</keyword>
<dbReference type="Pfam" id="PF01510">
    <property type="entry name" value="Amidase_2"/>
    <property type="match status" value="1"/>
</dbReference>
<dbReference type="Proteomes" id="UP000706151">
    <property type="component" value="Unassembled WGS sequence"/>
</dbReference>
<evidence type="ECO:0000256" key="1">
    <source>
        <dbReference type="ARBA" id="ARBA00001561"/>
    </source>
</evidence>
<feature type="signal peptide" evidence="5">
    <location>
        <begin position="1"/>
        <end position="19"/>
    </location>
</feature>